<organism evidence="1 2">
    <name type="scientific">Avena sativa</name>
    <name type="common">Oat</name>
    <dbReference type="NCBI Taxonomy" id="4498"/>
    <lineage>
        <taxon>Eukaryota</taxon>
        <taxon>Viridiplantae</taxon>
        <taxon>Streptophyta</taxon>
        <taxon>Embryophyta</taxon>
        <taxon>Tracheophyta</taxon>
        <taxon>Spermatophyta</taxon>
        <taxon>Magnoliopsida</taxon>
        <taxon>Liliopsida</taxon>
        <taxon>Poales</taxon>
        <taxon>Poaceae</taxon>
        <taxon>BOP clade</taxon>
        <taxon>Pooideae</taxon>
        <taxon>Poodae</taxon>
        <taxon>Poeae</taxon>
        <taxon>Poeae Chloroplast Group 1 (Aveneae type)</taxon>
        <taxon>Aveninae</taxon>
        <taxon>Avena</taxon>
    </lineage>
</organism>
<protein>
    <submittedName>
        <fullName evidence="1">Uncharacterized protein</fullName>
    </submittedName>
</protein>
<dbReference type="Proteomes" id="UP001732700">
    <property type="component" value="Chromosome 5A"/>
</dbReference>
<proteinExistence type="predicted"/>
<name>A0ACD5XK17_AVESA</name>
<evidence type="ECO:0000313" key="2">
    <source>
        <dbReference type="Proteomes" id="UP001732700"/>
    </source>
</evidence>
<reference evidence="1" key="1">
    <citation type="submission" date="2021-05" db="EMBL/GenBank/DDBJ databases">
        <authorList>
            <person name="Scholz U."/>
            <person name="Mascher M."/>
            <person name="Fiebig A."/>
        </authorList>
    </citation>
    <scope>NUCLEOTIDE SEQUENCE [LARGE SCALE GENOMIC DNA]</scope>
</reference>
<evidence type="ECO:0000313" key="1">
    <source>
        <dbReference type="EnsemblPlants" id="AVESA.00010b.r2.5AG0801850.1.CDS"/>
    </source>
</evidence>
<keyword evidence="2" id="KW-1185">Reference proteome</keyword>
<accession>A0ACD5XK17</accession>
<dbReference type="EnsemblPlants" id="AVESA.00010b.r2.5AG0801850.1">
    <property type="protein sequence ID" value="AVESA.00010b.r2.5AG0801850.1.CDS"/>
    <property type="gene ID" value="AVESA.00010b.r2.5AG0801850"/>
</dbReference>
<sequence length="542" mass="59475">MISCTKAELGCNFGAIADRWSPESVESGAFTGDAAANVMALAAAAFNKNAPDMYNLLDPMDVDVKPPPLVSSDSTGEMPLYGDKIHRSISFPRGPKGGAEYAVDRENDDDDKSSGCTHSSTATNRGFRPNCTDDHSRVKKFLACKYRKVAPARMHKGDLSYSDADRKPSFRNKKMYYTRQRTQRSTFKRRKMFDRHSTLVSEEFAKSNARRTTKVTERAASLEANKGSNSMPFRRSCGSNDCHVKLKIKSFKVPELLIEIPETASVGSLKKTVLEAVNAMLGGGLRVGVLHHGKKIRDDSKTLLQAGIGHDDMLDNLGFSLEPNCTQHPSQFAASEDVEFLETVDTTEPLARIPPSDSSSKHGEVDASQELALTPLAANYHGNDHDSVHSPGGISSPEKASANSRAIVPVTPVDSSAGAIVPVNKAKRSSEQGQRRIRRPFSVAEVEALVLAVEKLGTGRWRDVKLRAFDNAKHRTYVDLKDKWKTLVHTASISPQQRRGEPVPQDLLDRVLAAQSYWSQQQAKLQPKTPPPLAEARLLTIT</sequence>
<reference evidence="1" key="2">
    <citation type="submission" date="2025-09" db="UniProtKB">
        <authorList>
            <consortium name="EnsemblPlants"/>
        </authorList>
    </citation>
    <scope>IDENTIFICATION</scope>
</reference>